<dbReference type="InterPro" id="IPR013087">
    <property type="entry name" value="Znf_C2H2_type"/>
</dbReference>
<dbReference type="FunCoup" id="W5NE16">
    <property type="interactions" value="710"/>
</dbReference>
<evidence type="ECO:0000256" key="11">
    <source>
        <dbReference type="ARBA" id="ARBA00023242"/>
    </source>
</evidence>
<dbReference type="RefSeq" id="XP_006625609.1">
    <property type="nucleotide sequence ID" value="XM_006625546.3"/>
</dbReference>
<name>W5NE16_LEPOC</name>
<evidence type="ECO:0000256" key="1">
    <source>
        <dbReference type="ARBA" id="ARBA00004123"/>
    </source>
</evidence>
<dbReference type="AlphaFoldDB" id="W5NE16"/>
<evidence type="ECO:0000256" key="2">
    <source>
        <dbReference type="ARBA" id="ARBA00004496"/>
    </source>
</evidence>
<dbReference type="CTD" id="80139"/>
<evidence type="ECO:0000256" key="4">
    <source>
        <dbReference type="ARBA" id="ARBA00022490"/>
    </source>
</evidence>
<dbReference type="PANTHER" id="PTHR12522">
    <property type="entry name" value="ZINC-FINGER PROTEIN NOLZ1-RELATED"/>
    <property type="match status" value="1"/>
</dbReference>
<dbReference type="Pfam" id="PF12402">
    <property type="entry name" value="nlz1"/>
    <property type="match status" value="1"/>
</dbReference>
<feature type="domain" description="C2H2-type" evidence="14">
    <location>
        <begin position="477"/>
        <end position="510"/>
    </location>
</feature>
<dbReference type="Ensembl" id="ENSLOCT00000018907.1">
    <property type="protein sequence ID" value="ENSLOCP00000018875.1"/>
    <property type="gene ID" value="ENSLOCG00000015339.1"/>
</dbReference>
<evidence type="ECO:0000256" key="6">
    <source>
        <dbReference type="ARBA" id="ARBA00022723"/>
    </source>
</evidence>
<protein>
    <submittedName>
        <fullName evidence="15">Zinc finger protein 703</fullName>
    </submittedName>
</protein>
<feature type="compositionally biased region" description="Low complexity" evidence="13">
    <location>
        <begin position="281"/>
        <end position="299"/>
    </location>
</feature>
<dbReference type="GO" id="GO:0042826">
    <property type="term" value="F:histone deacetylase binding"/>
    <property type="evidence" value="ECO:0007669"/>
    <property type="project" value="Ensembl"/>
</dbReference>
<reference evidence="15" key="3">
    <citation type="submission" date="2025-09" db="UniProtKB">
        <authorList>
            <consortium name="Ensembl"/>
        </authorList>
    </citation>
    <scope>IDENTIFICATION</scope>
</reference>
<dbReference type="PROSITE" id="PS50157">
    <property type="entry name" value="ZINC_FINGER_C2H2_2"/>
    <property type="match status" value="1"/>
</dbReference>
<dbReference type="GO" id="GO:0007368">
    <property type="term" value="P:determination of left/right symmetry"/>
    <property type="evidence" value="ECO:0007669"/>
    <property type="project" value="Ensembl"/>
</dbReference>
<evidence type="ECO:0000256" key="8">
    <source>
        <dbReference type="ARBA" id="ARBA00022833"/>
    </source>
</evidence>
<keyword evidence="16" id="KW-1185">Reference proteome</keyword>
<evidence type="ECO:0000313" key="15">
    <source>
        <dbReference type="Ensembl" id="ENSLOCP00000018875.1"/>
    </source>
</evidence>
<dbReference type="GeneID" id="102687807"/>
<dbReference type="eggNOG" id="ENOG502QV57">
    <property type="taxonomic scope" value="Eukaryota"/>
</dbReference>
<dbReference type="GO" id="GO:0008270">
    <property type="term" value="F:zinc ion binding"/>
    <property type="evidence" value="ECO:0007669"/>
    <property type="project" value="UniProtKB-KW"/>
</dbReference>
<evidence type="ECO:0000256" key="12">
    <source>
        <dbReference type="PROSITE-ProRule" id="PRU00042"/>
    </source>
</evidence>
<evidence type="ECO:0000256" key="9">
    <source>
        <dbReference type="ARBA" id="ARBA00023015"/>
    </source>
</evidence>
<dbReference type="OMA" id="LMYPSPH"/>
<comment type="subcellular location">
    <subcellularLocation>
        <location evidence="2">Cytoplasm</location>
    </subcellularLocation>
    <subcellularLocation>
        <location evidence="1">Nucleus</location>
    </subcellularLocation>
</comment>
<feature type="region of interest" description="Disordered" evidence="13">
    <location>
        <begin position="102"/>
        <end position="330"/>
    </location>
</feature>
<dbReference type="EMBL" id="AHAT01006095">
    <property type="status" value="NOT_ANNOTATED_CDS"/>
    <property type="molecule type" value="Genomic_DNA"/>
</dbReference>
<dbReference type="PANTHER" id="PTHR12522:SF2">
    <property type="entry name" value="ZINC FINGER PROTEIN 703"/>
    <property type="match status" value="1"/>
</dbReference>
<feature type="compositionally biased region" description="Low complexity" evidence="13">
    <location>
        <begin position="169"/>
        <end position="179"/>
    </location>
</feature>
<dbReference type="KEGG" id="loc:102687807"/>
<feature type="compositionally biased region" description="Low complexity" evidence="13">
    <location>
        <begin position="204"/>
        <end position="236"/>
    </location>
</feature>
<evidence type="ECO:0000259" key="14">
    <source>
        <dbReference type="PROSITE" id="PS50157"/>
    </source>
</evidence>
<dbReference type="Bgee" id="ENSLOCG00000015339">
    <property type="expression patterns" value="Expressed in zone of skin and 13 other cell types or tissues"/>
</dbReference>
<evidence type="ECO:0000256" key="7">
    <source>
        <dbReference type="ARBA" id="ARBA00022771"/>
    </source>
</evidence>
<dbReference type="GeneTree" id="ENSGT00390000014618"/>
<evidence type="ECO:0000256" key="10">
    <source>
        <dbReference type="ARBA" id="ARBA00023163"/>
    </source>
</evidence>
<feature type="compositionally biased region" description="Polar residues" evidence="13">
    <location>
        <begin position="1"/>
        <end position="20"/>
    </location>
</feature>
<keyword evidence="7 12" id="KW-0863">Zinc-finger</keyword>
<dbReference type="GO" id="GO:0060271">
    <property type="term" value="P:cilium assembly"/>
    <property type="evidence" value="ECO:0007669"/>
    <property type="project" value="Ensembl"/>
</dbReference>
<dbReference type="Proteomes" id="UP000018468">
    <property type="component" value="Linkage group LG1"/>
</dbReference>
<dbReference type="InParanoid" id="W5NE16"/>
<dbReference type="FunFam" id="3.30.160.60:FF:000129">
    <property type="entry name" value="Zinc finger protein 503"/>
    <property type="match status" value="1"/>
</dbReference>
<dbReference type="GO" id="GO:0005737">
    <property type="term" value="C:cytoplasm"/>
    <property type="evidence" value="ECO:0007669"/>
    <property type="project" value="UniProtKB-SubCell"/>
</dbReference>
<dbReference type="HOGENOM" id="CLU_035082_1_0_1"/>
<reference evidence="16" key="1">
    <citation type="submission" date="2011-12" db="EMBL/GenBank/DDBJ databases">
        <title>The Draft Genome of Lepisosteus oculatus.</title>
        <authorList>
            <consortium name="The Broad Institute Genome Assembly &amp; Analysis Group"/>
            <consortium name="Computational R&amp;D Group"/>
            <consortium name="and Sequencing Platform"/>
            <person name="Di Palma F."/>
            <person name="Alfoldi J."/>
            <person name="Johnson J."/>
            <person name="Berlin A."/>
            <person name="Gnerre S."/>
            <person name="Jaffe D."/>
            <person name="MacCallum I."/>
            <person name="Young S."/>
            <person name="Walker B.J."/>
            <person name="Lander E.S."/>
            <person name="Lindblad-Toh K."/>
        </authorList>
    </citation>
    <scope>NUCLEOTIDE SEQUENCE [LARGE SCALE GENOMIC DNA]</scope>
</reference>
<dbReference type="GO" id="GO:0045892">
    <property type="term" value="P:negative regulation of DNA-templated transcription"/>
    <property type="evidence" value="ECO:0000318"/>
    <property type="project" value="GO_Central"/>
</dbReference>
<dbReference type="InterPro" id="IPR051520">
    <property type="entry name" value="Elbow/Noc_ZnFinger"/>
</dbReference>
<dbReference type="GO" id="GO:0000118">
    <property type="term" value="C:histone deacetylase complex"/>
    <property type="evidence" value="ECO:0007669"/>
    <property type="project" value="Ensembl"/>
</dbReference>
<dbReference type="GO" id="GO:0048596">
    <property type="term" value="P:embryonic camera-type eye morphogenesis"/>
    <property type="evidence" value="ECO:0007669"/>
    <property type="project" value="Ensembl"/>
</dbReference>
<keyword evidence="11" id="KW-0539">Nucleus</keyword>
<feature type="region of interest" description="Disordered" evidence="13">
    <location>
        <begin position="1"/>
        <end position="47"/>
    </location>
</feature>
<keyword evidence="5" id="KW-0678">Repressor</keyword>
<dbReference type="Gene3D" id="3.30.160.60">
    <property type="entry name" value="Classic Zinc Finger"/>
    <property type="match status" value="1"/>
</dbReference>
<feature type="compositionally biased region" description="Low complexity" evidence="13">
    <location>
        <begin position="130"/>
        <end position="140"/>
    </location>
</feature>
<keyword evidence="6" id="KW-0479">Metal-binding</keyword>
<reference evidence="15" key="2">
    <citation type="submission" date="2025-08" db="UniProtKB">
        <authorList>
            <consortium name="Ensembl"/>
        </authorList>
    </citation>
    <scope>IDENTIFICATION</scope>
</reference>
<proteinExistence type="inferred from homology"/>
<evidence type="ECO:0000256" key="5">
    <source>
        <dbReference type="ARBA" id="ARBA00022491"/>
    </source>
</evidence>
<keyword evidence="8" id="KW-0862">Zinc</keyword>
<evidence type="ECO:0000313" key="16">
    <source>
        <dbReference type="Proteomes" id="UP000018468"/>
    </source>
</evidence>
<feature type="compositionally biased region" description="Basic and acidic residues" evidence="13">
    <location>
        <begin position="141"/>
        <end position="153"/>
    </location>
</feature>
<dbReference type="OrthoDB" id="10054079at2759"/>
<dbReference type="InterPro" id="IPR022129">
    <property type="entry name" value="Tscrpt_rep_NocA-like"/>
</dbReference>
<sequence length="609" mass="63637">MNDSPCGSNKQRVSGQTPESSESRGDCYSKHRGRKSSPVSFLPPSDPIRQAKRLPIRILKMLTAHTSHLLHAEYLQPLTSAPVSIELDAKKSPLALLAQTCSQIGKPDPPPSSKLSSVTANGIGEKEPSGRSSSSGLKLGVGDHHQSLEDKSSFKPYSKSGGECRKDAAGSGANGNADKAGFRVPGAACPAFPPHAISPNSRVSSPPQHQQSQQTQSQTQTPSQQQQQQQQQPPHHIQNPHVENKPLGGDLLNQDNSTGGGGGPKKDSDLAKPSPETALLANSSHARASANSSSASSENSPHHDGKTDSQPSQQGLGSGHIAPVSPFKPGHSVFPLPPSSMGYHGSIVGAYAGYPSQYVPGLDHTKSSLVGGQLGVPGKHPSSSPLTGASPPSFMQGLCRDPYCLTYPNAPHLGGSNCSSCVHDPSSTLKSGYPLVYPTHPLHSIHHTALSSSATPTLSGHPLYTYGFMLQNDPHPHICNWVSASGPCDKRFATSEELLAHLRTHTALPGADKLLAGYPSSGLGSAAAASCHLHLPPGGPGSPNALPGSFSLRSPHSLGLGRYHPYSKAHLPTPGSLPMHTLQATASPYYSPYALYSQRLGSASALGYQ</sequence>
<dbReference type="GO" id="GO:0030902">
    <property type="term" value="P:hindbrain development"/>
    <property type="evidence" value="ECO:0007669"/>
    <property type="project" value="Ensembl"/>
</dbReference>
<comment type="similarity">
    <text evidence="3">Belongs to the Elbow/Noc family.</text>
</comment>
<keyword evidence="4" id="KW-0963">Cytoplasm</keyword>
<keyword evidence="10" id="KW-0804">Transcription</keyword>
<accession>W5NE16</accession>
<organism evidence="15 16">
    <name type="scientific">Lepisosteus oculatus</name>
    <name type="common">Spotted gar</name>
    <dbReference type="NCBI Taxonomy" id="7918"/>
    <lineage>
        <taxon>Eukaryota</taxon>
        <taxon>Metazoa</taxon>
        <taxon>Chordata</taxon>
        <taxon>Craniata</taxon>
        <taxon>Vertebrata</taxon>
        <taxon>Euteleostomi</taxon>
        <taxon>Actinopterygii</taxon>
        <taxon>Neopterygii</taxon>
        <taxon>Holostei</taxon>
        <taxon>Semionotiformes</taxon>
        <taxon>Lepisosteidae</taxon>
        <taxon>Lepisosteus</taxon>
    </lineage>
</organism>
<keyword evidence="9" id="KW-0805">Transcription regulation</keyword>
<evidence type="ECO:0000256" key="13">
    <source>
        <dbReference type="SAM" id="MobiDB-lite"/>
    </source>
</evidence>
<dbReference type="GO" id="GO:0005634">
    <property type="term" value="C:nucleus"/>
    <property type="evidence" value="ECO:0000318"/>
    <property type="project" value="GO_Central"/>
</dbReference>
<evidence type="ECO:0000256" key="3">
    <source>
        <dbReference type="ARBA" id="ARBA00010144"/>
    </source>
</evidence>